<keyword evidence="1" id="KW-0472">Membrane</keyword>
<dbReference type="Proteomes" id="UP000018522">
    <property type="component" value="Chromosome"/>
</dbReference>
<dbReference type="EMBL" id="CP006811">
    <property type="protein sequence ID" value="AHA98158.1"/>
    <property type="molecule type" value="Genomic_DNA"/>
</dbReference>
<proteinExistence type="predicted"/>
<organism evidence="2 3">
    <name type="scientific">Lactobacillus johnsonii N6.2</name>
    <dbReference type="NCBI Taxonomy" id="1408186"/>
    <lineage>
        <taxon>Bacteria</taxon>
        <taxon>Bacillati</taxon>
        <taxon>Bacillota</taxon>
        <taxon>Bacilli</taxon>
        <taxon>Lactobacillales</taxon>
        <taxon>Lactobacillaceae</taxon>
        <taxon>Lactobacillus</taxon>
    </lineage>
</organism>
<protein>
    <submittedName>
        <fullName evidence="2">Uncharacterized protein</fullName>
    </submittedName>
</protein>
<evidence type="ECO:0000313" key="2">
    <source>
        <dbReference type="EMBL" id="AHA98158.1"/>
    </source>
</evidence>
<sequence>MNKCKEKLVEYGLPLILSILLATVLQIPELINHVVLTGSDTIFHFSRFYDTAQQIRNHHFSYFQMNYGMGENRKLVC</sequence>
<evidence type="ECO:0000313" key="3">
    <source>
        <dbReference type="Proteomes" id="UP000018522"/>
    </source>
</evidence>
<accession>A0A7D9N8P3</accession>
<keyword evidence="1" id="KW-0812">Transmembrane</keyword>
<feature type="transmembrane region" description="Helical" evidence="1">
    <location>
        <begin position="12"/>
        <end position="31"/>
    </location>
</feature>
<dbReference type="AlphaFoldDB" id="A0A7D9N8P3"/>
<name>A0A7D9N8P3_LACJH</name>
<keyword evidence="1" id="KW-1133">Transmembrane helix</keyword>
<gene>
    <name evidence="2" type="ORF">T285_04130</name>
</gene>
<dbReference type="KEGG" id="ljn:T285_04130"/>
<reference evidence="2 3" key="1">
    <citation type="journal article" date="2014" name="Genome Announc.">
        <title>Complete Genome Sequences of Lactobacillus johnsonii Strain N6.2 and Lactobacillus reuteri Strain TD1.</title>
        <authorList>
            <person name="Leonard M.T."/>
            <person name="Valladares R.B."/>
            <person name="Ardissone A."/>
            <person name="Gonzalez C.F."/>
            <person name="Lorca G.L."/>
            <person name="Triplett E.W."/>
        </authorList>
    </citation>
    <scope>NUCLEOTIDE SEQUENCE [LARGE SCALE GENOMIC DNA]</scope>
    <source>
        <strain evidence="2 3">N6.2</strain>
    </source>
</reference>
<evidence type="ECO:0000256" key="1">
    <source>
        <dbReference type="SAM" id="Phobius"/>
    </source>
</evidence>